<dbReference type="PANTHER" id="PTHR44196">
    <property type="entry name" value="DEHYDROGENASE/REDUCTASE SDR FAMILY MEMBER 7B"/>
    <property type="match status" value="1"/>
</dbReference>
<dbReference type="GO" id="GO:0016020">
    <property type="term" value="C:membrane"/>
    <property type="evidence" value="ECO:0007669"/>
    <property type="project" value="TreeGrafter"/>
</dbReference>
<feature type="domain" description="Ketoreductase" evidence="4">
    <location>
        <begin position="29"/>
        <end position="214"/>
    </location>
</feature>
<comment type="similarity">
    <text evidence="1 3">Belongs to the short-chain dehydrogenases/reductases (SDR) family.</text>
</comment>
<dbReference type="SMART" id="SM00822">
    <property type="entry name" value="PKS_KR"/>
    <property type="match status" value="1"/>
</dbReference>
<protein>
    <submittedName>
        <fullName evidence="5">NADP-dependent 3-hydroxy acid dehydrogenase YdfG</fullName>
    </submittedName>
</protein>
<reference evidence="5 6" key="1">
    <citation type="submission" date="2016-11" db="EMBL/GenBank/DDBJ databases">
        <authorList>
            <person name="Jaros S."/>
            <person name="Januszkiewicz K."/>
            <person name="Wedrychowicz H."/>
        </authorList>
    </citation>
    <scope>NUCLEOTIDE SEQUENCE [LARGE SCALE GENOMIC DNA]</scope>
    <source>
        <strain evidence="5 6">GAS242</strain>
    </source>
</reference>
<dbReference type="GO" id="GO:0016491">
    <property type="term" value="F:oxidoreductase activity"/>
    <property type="evidence" value="ECO:0007669"/>
    <property type="project" value="UniProtKB-KW"/>
</dbReference>
<sequence>MDTRVKPAYDTEFAAPELASMTSFPLATRIALVTGASRGIGYATARALAKAGAHVVAVARTQAGLEELDDEIRKDGGATTLVPLNLTDFDGVARLGAALHERHGRIDILVGNAGVAGPSSPLGHIELKPWNDVMAVNVTANFQLIRCMEPLLKQSDAGRAVFVTSGAANKALAYVGPYAASKAALEALVRVWANETASTRVRVNLFNPGPIRTRMRATVFPGEDPMTLDTPEQAAEFILPMCAPDWTETGKFFDYKTRKLLSFRAPA</sequence>
<dbReference type="SUPFAM" id="SSF51735">
    <property type="entry name" value="NAD(P)-binding Rossmann-fold domains"/>
    <property type="match status" value="1"/>
</dbReference>
<evidence type="ECO:0000256" key="2">
    <source>
        <dbReference type="ARBA" id="ARBA00023002"/>
    </source>
</evidence>
<dbReference type="PRINTS" id="PR00080">
    <property type="entry name" value="SDRFAMILY"/>
</dbReference>
<dbReference type="Pfam" id="PF00106">
    <property type="entry name" value="adh_short"/>
    <property type="match status" value="1"/>
</dbReference>
<dbReference type="Gene3D" id="3.40.50.720">
    <property type="entry name" value="NAD(P)-binding Rossmann-like Domain"/>
    <property type="match status" value="1"/>
</dbReference>
<organism evidence="5 6">
    <name type="scientific">Bradyrhizobium erythrophlei</name>
    <dbReference type="NCBI Taxonomy" id="1437360"/>
    <lineage>
        <taxon>Bacteria</taxon>
        <taxon>Pseudomonadati</taxon>
        <taxon>Pseudomonadota</taxon>
        <taxon>Alphaproteobacteria</taxon>
        <taxon>Hyphomicrobiales</taxon>
        <taxon>Nitrobacteraceae</taxon>
        <taxon>Bradyrhizobium</taxon>
    </lineage>
</organism>
<dbReference type="InterPro" id="IPR002347">
    <property type="entry name" value="SDR_fam"/>
</dbReference>
<name>A0A1M5QIB7_9BRAD</name>
<dbReference type="PRINTS" id="PR00081">
    <property type="entry name" value="GDHRDH"/>
</dbReference>
<gene>
    <name evidence="5" type="ORF">SAMN05444169_5960</name>
</gene>
<proteinExistence type="inferred from homology"/>
<dbReference type="PROSITE" id="PS00061">
    <property type="entry name" value="ADH_SHORT"/>
    <property type="match status" value="1"/>
</dbReference>
<dbReference type="InterPro" id="IPR020904">
    <property type="entry name" value="Sc_DH/Rdtase_CS"/>
</dbReference>
<evidence type="ECO:0000313" key="6">
    <source>
        <dbReference type="Proteomes" id="UP000190675"/>
    </source>
</evidence>
<dbReference type="PANTHER" id="PTHR44196:SF1">
    <property type="entry name" value="DEHYDROGENASE_REDUCTASE SDR FAMILY MEMBER 7B"/>
    <property type="match status" value="1"/>
</dbReference>
<dbReference type="InterPro" id="IPR057326">
    <property type="entry name" value="KR_dom"/>
</dbReference>
<dbReference type="Proteomes" id="UP000190675">
    <property type="component" value="Chromosome I"/>
</dbReference>
<dbReference type="InterPro" id="IPR036291">
    <property type="entry name" value="NAD(P)-bd_dom_sf"/>
</dbReference>
<accession>A0A1M5QIB7</accession>
<evidence type="ECO:0000313" key="5">
    <source>
        <dbReference type="EMBL" id="SHH13865.1"/>
    </source>
</evidence>
<dbReference type="EMBL" id="LT670818">
    <property type="protein sequence ID" value="SHH13865.1"/>
    <property type="molecule type" value="Genomic_DNA"/>
</dbReference>
<dbReference type="AlphaFoldDB" id="A0A1M5QIB7"/>
<keyword evidence="2" id="KW-0560">Oxidoreductase</keyword>
<evidence type="ECO:0000259" key="4">
    <source>
        <dbReference type="SMART" id="SM00822"/>
    </source>
</evidence>
<evidence type="ECO:0000256" key="1">
    <source>
        <dbReference type="ARBA" id="ARBA00006484"/>
    </source>
</evidence>
<dbReference type="CDD" id="cd05233">
    <property type="entry name" value="SDR_c"/>
    <property type="match status" value="1"/>
</dbReference>
<evidence type="ECO:0000256" key="3">
    <source>
        <dbReference type="RuleBase" id="RU000363"/>
    </source>
</evidence>